<feature type="non-terminal residue" evidence="1">
    <location>
        <position position="33"/>
    </location>
</feature>
<proteinExistence type="predicted"/>
<name>A0A8J4VBB2_9ROSI</name>
<dbReference type="EMBL" id="JRKL02003467">
    <property type="protein sequence ID" value="KAF3955153.1"/>
    <property type="molecule type" value="Genomic_DNA"/>
</dbReference>
<dbReference type="Proteomes" id="UP000737018">
    <property type="component" value="Unassembled WGS sequence"/>
</dbReference>
<dbReference type="AlphaFoldDB" id="A0A8J4VBB2"/>
<comment type="caution">
    <text evidence="1">The sequence shown here is derived from an EMBL/GenBank/DDBJ whole genome shotgun (WGS) entry which is preliminary data.</text>
</comment>
<evidence type="ECO:0000313" key="2">
    <source>
        <dbReference type="Proteomes" id="UP000737018"/>
    </source>
</evidence>
<protein>
    <submittedName>
        <fullName evidence="1">Uncharacterized protein</fullName>
    </submittedName>
</protein>
<accession>A0A8J4VBB2</accession>
<reference evidence="1" key="1">
    <citation type="submission" date="2020-03" db="EMBL/GenBank/DDBJ databases">
        <title>Castanea mollissima Vanexum genome sequencing.</title>
        <authorList>
            <person name="Staton M."/>
        </authorList>
    </citation>
    <scope>NUCLEOTIDE SEQUENCE</scope>
    <source>
        <tissue evidence="1">Leaf</tissue>
    </source>
</reference>
<organism evidence="1 2">
    <name type="scientific">Castanea mollissima</name>
    <name type="common">Chinese chestnut</name>
    <dbReference type="NCBI Taxonomy" id="60419"/>
    <lineage>
        <taxon>Eukaryota</taxon>
        <taxon>Viridiplantae</taxon>
        <taxon>Streptophyta</taxon>
        <taxon>Embryophyta</taxon>
        <taxon>Tracheophyta</taxon>
        <taxon>Spermatophyta</taxon>
        <taxon>Magnoliopsida</taxon>
        <taxon>eudicotyledons</taxon>
        <taxon>Gunneridae</taxon>
        <taxon>Pentapetalae</taxon>
        <taxon>rosids</taxon>
        <taxon>fabids</taxon>
        <taxon>Fagales</taxon>
        <taxon>Fagaceae</taxon>
        <taxon>Castanea</taxon>
    </lineage>
</organism>
<sequence>SSFARQSHQRCSYILKKNGELDLMQSWLVMSSK</sequence>
<keyword evidence="2" id="KW-1185">Reference proteome</keyword>
<gene>
    <name evidence="1" type="ORF">CMV_019602</name>
</gene>
<evidence type="ECO:0000313" key="1">
    <source>
        <dbReference type="EMBL" id="KAF3955153.1"/>
    </source>
</evidence>